<comment type="caution">
    <text evidence="2">The sequence shown here is derived from an EMBL/GenBank/DDBJ whole genome shotgun (WGS) entry which is preliminary data.</text>
</comment>
<keyword evidence="1" id="KW-0620">Polyamine biosynthesis</keyword>
<gene>
    <name evidence="2" type="ORF">DFR30_2048</name>
</gene>
<dbReference type="GO" id="GO:0006596">
    <property type="term" value="P:polyamine biosynthetic process"/>
    <property type="evidence" value="ECO:0007669"/>
    <property type="project" value="UniProtKB-KW"/>
</dbReference>
<organism evidence="2 3">
    <name type="scientific">Thiogranum longum</name>
    <dbReference type="NCBI Taxonomy" id="1537524"/>
    <lineage>
        <taxon>Bacteria</taxon>
        <taxon>Pseudomonadati</taxon>
        <taxon>Pseudomonadota</taxon>
        <taxon>Gammaproteobacteria</taxon>
        <taxon>Chromatiales</taxon>
        <taxon>Ectothiorhodospiraceae</taxon>
        <taxon>Thiogranum</taxon>
    </lineage>
</organism>
<keyword evidence="3" id="KW-1185">Reference proteome</keyword>
<evidence type="ECO:0000256" key="1">
    <source>
        <dbReference type="ARBA" id="ARBA00023115"/>
    </source>
</evidence>
<dbReference type="InterPro" id="IPR029063">
    <property type="entry name" value="SAM-dependent_MTases_sf"/>
</dbReference>
<sequence length="249" mass="27682">MSLVWQKQADGVDYQVRSAGRTLRLYTNGVFHSQYNPTRPVTGSVWDLLLAPAFFYQPGELQRILVLGVGGGAVIQNLRRFVHPQQIVGVELNPVHLSVAERYFGVQGDDVQLVEADAIEWVRQYQGPAFDMIIDDLFGEVDGEPQRAIYADGKWAGSLLALLSGDGVIVSNFASGIELEVSAYVSQASCRNRFVSGFNLTTSQNYNSVGAFLRRAASTRQLRERLAGVAELNPRRRNGLVYRIRTLFE</sequence>
<dbReference type="Pfam" id="PF01564">
    <property type="entry name" value="Spermine_synth"/>
    <property type="match status" value="1"/>
</dbReference>
<proteinExistence type="predicted"/>
<protein>
    <submittedName>
        <fullName evidence="2">Spermine/spermidine synthase</fullName>
    </submittedName>
</protein>
<dbReference type="Proteomes" id="UP000295707">
    <property type="component" value="Unassembled WGS sequence"/>
</dbReference>
<dbReference type="PANTHER" id="PTHR43317:SF1">
    <property type="entry name" value="THERMOSPERMINE SYNTHASE ACAULIS5"/>
    <property type="match status" value="1"/>
</dbReference>
<reference evidence="2 3" key="1">
    <citation type="submission" date="2019-03" db="EMBL/GenBank/DDBJ databases">
        <title>Genomic Encyclopedia of Type Strains, Phase IV (KMG-IV): sequencing the most valuable type-strain genomes for metagenomic binning, comparative biology and taxonomic classification.</title>
        <authorList>
            <person name="Goeker M."/>
        </authorList>
    </citation>
    <scope>NUCLEOTIDE SEQUENCE [LARGE SCALE GENOMIC DNA]</scope>
    <source>
        <strain evidence="2 3">DSM 19610</strain>
    </source>
</reference>
<dbReference type="PANTHER" id="PTHR43317">
    <property type="entry name" value="THERMOSPERMINE SYNTHASE ACAULIS5"/>
    <property type="match status" value="1"/>
</dbReference>
<evidence type="ECO:0000313" key="2">
    <source>
        <dbReference type="EMBL" id="TCK18764.1"/>
    </source>
</evidence>
<evidence type="ECO:0000313" key="3">
    <source>
        <dbReference type="Proteomes" id="UP000295707"/>
    </source>
</evidence>
<dbReference type="Gene3D" id="3.40.50.150">
    <property type="entry name" value="Vaccinia Virus protein VP39"/>
    <property type="match status" value="1"/>
</dbReference>
<dbReference type="CDD" id="cd02440">
    <property type="entry name" value="AdoMet_MTases"/>
    <property type="match status" value="1"/>
</dbReference>
<accession>A0A4R1HA16</accession>
<dbReference type="OrthoDB" id="191025at2"/>
<name>A0A4R1HA16_9GAMM</name>
<dbReference type="AlphaFoldDB" id="A0A4R1HA16"/>
<dbReference type="EMBL" id="SMFX01000001">
    <property type="protein sequence ID" value="TCK18764.1"/>
    <property type="molecule type" value="Genomic_DNA"/>
</dbReference>
<dbReference type="RefSeq" id="WP_132972850.1">
    <property type="nucleotide sequence ID" value="NZ_SMFX01000001.1"/>
</dbReference>
<dbReference type="SUPFAM" id="SSF53335">
    <property type="entry name" value="S-adenosyl-L-methionine-dependent methyltransferases"/>
    <property type="match status" value="1"/>
</dbReference>